<organism evidence="3 4">
    <name type="scientific">Duganella radicis</name>
    <dbReference type="NCBI Taxonomy" id="551988"/>
    <lineage>
        <taxon>Bacteria</taxon>
        <taxon>Pseudomonadati</taxon>
        <taxon>Pseudomonadota</taxon>
        <taxon>Betaproteobacteria</taxon>
        <taxon>Burkholderiales</taxon>
        <taxon>Oxalobacteraceae</taxon>
        <taxon>Telluria group</taxon>
        <taxon>Duganella</taxon>
    </lineage>
</organism>
<feature type="transmembrane region" description="Helical" evidence="1">
    <location>
        <begin position="50"/>
        <end position="72"/>
    </location>
</feature>
<evidence type="ECO:0000313" key="4">
    <source>
        <dbReference type="Proteomes" id="UP000475582"/>
    </source>
</evidence>
<reference evidence="3 4" key="1">
    <citation type="submission" date="2019-11" db="EMBL/GenBank/DDBJ databases">
        <title>Type strains purchased from KCTC, JCM and DSMZ.</title>
        <authorList>
            <person name="Lu H."/>
        </authorList>
    </citation>
    <scope>NUCLEOTIDE SEQUENCE [LARGE SCALE GENOMIC DNA]</scope>
    <source>
        <strain evidence="3 4">KCTC 22382</strain>
    </source>
</reference>
<name>A0A6L6PKT7_9BURK</name>
<dbReference type="Proteomes" id="UP000475582">
    <property type="component" value="Unassembled WGS sequence"/>
</dbReference>
<dbReference type="GO" id="GO:0009636">
    <property type="term" value="P:response to toxic substance"/>
    <property type="evidence" value="ECO:0007669"/>
    <property type="project" value="TreeGrafter"/>
</dbReference>
<dbReference type="PANTHER" id="PTHR37810">
    <property type="entry name" value="IMMUNITY PROTEIN SDPI"/>
    <property type="match status" value="1"/>
</dbReference>
<dbReference type="EMBL" id="WNKY01000021">
    <property type="protein sequence ID" value="MTV39563.1"/>
    <property type="molecule type" value="Genomic_DNA"/>
</dbReference>
<keyword evidence="4" id="KW-1185">Reference proteome</keyword>
<keyword evidence="1" id="KW-1133">Transmembrane helix</keyword>
<dbReference type="InterPro" id="IPR026272">
    <property type="entry name" value="SdpI"/>
</dbReference>
<dbReference type="InterPro" id="IPR025962">
    <property type="entry name" value="SdpI/YhfL"/>
</dbReference>
<dbReference type="AlphaFoldDB" id="A0A6L6PKT7"/>
<dbReference type="PANTHER" id="PTHR37810:SF5">
    <property type="entry name" value="IMMUNITY PROTEIN SDPI"/>
    <property type="match status" value="1"/>
</dbReference>
<dbReference type="Pfam" id="PF13630">
    <property type="entry name" value="SdpI"/>
    <property type="match status" value="1"/>
</dbReference>
<feature type="transmembrane region" description="Helical" evidence="1">
    <location>
        <begin position="186"/>
        <end position="206"/>
    </location>
</feature>
<sequence>MKPRALLLCILMIVAMTAVTAYVYPSLPAWMPMHWNAAGQVDGYGPRWQLWLLGPVSMSGFLLLGMALPWLSPKQFEVQASGATYGYLMAIPVALMACVEVMVLCAALGVHVPVERVAPALVFIVLILIGNPMGKVRRNFFLGIRTPWTLASERVWHATHRLAGKLMVGSGALGLLAVWLGAPHWLLLAIMMAWAPVAASYSLLLYKRLPQ</sequence>
<evidence type="ECO:0000259" key="2">
    <source>
        <dbReference type="Pfam" id="PF07853"/>
    </source>
</evidence>
<dbReference type="InterPro" id="IPR012867">
    <property type="entry name" value="DUF1648"/>
</dbReference>
<feature type="transmembrane region" description="Helical" evidence="1">
    <location>
        <begin position="162"/>
        <end position="180"/>
    </location>
</feature>
<comment type="caution">
    <text evidence="3">The sequence shown here is derived from an EMBL/GenBank/DDBJ whole genome shotgun (WGS) entry which is preliminary data.</text>
</comment>
<feature type="transmembrane region" description="Helical" evidence="1">
    <location>
        <begin position="84"/>
        <end position="110"/>
    </location>
</feature>
<dbReference type="OrthoDB" id="9808690at2"/>
<keyword evidence="1" id="KW-0812">Transmembrane</keyword>
<gene>
    <name evidence="3" type="ORF">GM676_18530</name>
</gene>
<keyword evidence="1" id="KW-0472">Membrane</keyword>
<proteinExistence type="predicted"/>
<accession>A0A6L6PKT7</accession>
<dbReference type="Pfam" id="PF07853">
    <property type="entry name" value="DUF1648"/>
    <property type="match status" value="1"/>
</dbReference>
<evidence type="ECO:0000256" key="1">
    <source>
        <dbReference type="SAM" id="Phobius"/>
    </source>
</evidence>
<protein>
    <submittedName>
        <fullName evidence="3">DUF1648 domain-containing protein</fullName>
    </submittedName>
</protein>
<feature type="transmembrane region" description="Helical" evidence="1">
    <location>
        <begin position="116"/>
        <end position="134"/>
    </location>
</feature>
<evidence type="ECO:0000313" key="3">
    <source>
        <dbReference type="EMBL" id="MTV39563.1"/>
    </source>
</evidence>
<dbReference type="RefSeq" id="WP_155465329.1">
    <property type="nucleotide sequence ID" value="NZ_WNKY01000021.1"/>
</dbReference>
<dbReference type="PIRSF" id="PIRSF038959">
    <property type="entry name" value="SdpI"/>
    <property type="match status" value="1"/>
</dbReference>
<feature type="domain" description="DUF1648" evidence="2">
    <location>
        <begin position="11"/>
        <end position="53"/>
    </location>
</feature>